<evidence type="ECO:0000313" key="2">
    <source>
        <dbReference type="Proteomes" id="UP001498398"/>
    </source>
</evidence>
<sequence>MDWHVALDDYFQCSMTETASQVFRDVKTIVIERQSPALETSLLSFVFSIPRGGSSTILAAMMMTRESPFAHLWNTNYSASIEDNRIIRDLLSEPLESTNRFNLEIGLDELKRERGTIQDTKPSPLDSPTLFRNSVWANFDGRV</sequence>
<reference evidence="1 2" key="1">
    <citation type="submission" date="2024-01" db="EMBL/GenBank/DDBJ databases">
        <title>A draft genome for the cacao thread blight pathogen Marasmiellus scandens.</title>
        <authorList>
            <person name="Baruah I.K."/>
            <person name="Leung J."/>
            <person name="Bukari Y."/>
            <person name="Amoako-Attah I."/>
            <person name="Meinhardt L.W."/>
            <person name="Bailey B.A."/>
            <person name="Cohen S.P."/>
        </authorList>
    </citation>
    <scope>NUCLEOTIDE SEQUENCE [LARGE SCALE GENOMIC DNA]</scope>
    <source>
        <strain evidence="1 2">GH-19</strain>
    </source>
</reference>
<dbReference type="EMBL" id="JBANRG010000071">
    <property type="protein sequence ID" value="KAK7439827.1"/>
    <property type="molecule type" value="Genomic_DNA"/>
</dbReference>
<evidence type="ECO:0000313" key="1">
    <source>
        <dbReference type="EMBL" id="KAK7439827.1"/>
    </source>
</evidence>
<gene>
    <name evidence="1" type="ORF">VKT23_017398</name>
</gene>
<accession>A0ABR1IV90</accession>
<comment type="caution">
    <text evidence="1">The sequence shown here is derived from an EMBL/GenBank/DDBJ whole genome shotgun (WGS) entry which is preliminary data.</text>
</comment>
<keyword evidence="2" id="KW-1185">Reference proteome</keyword>
<dbReference type="Proteomes" id="UP001498398">
    <property type="component" value="Unassembled WGS sequence"/>
</dbReference>
<proteinExistence type="predicted"/>
<name>A0ABR1IV90_9AGAR</name>
<organism evidence="1 2">
    <name type="scientific">Marasmiellus scandens</name>
    <dbReference type="NCBI Taxonomy" id="2682957"/>
    <lineage>
        <taxon>Eukaryota</taxon>
        <taxon>Fungi</taxon>
        <taxon>Dikarya</taxon>
        <taxon>Basidiomycota</taxon>
        <taxon>Agaricomycotina</taxon>
        <taxon>Agaricomycetes</taxon>
        <taxon>Agaricomycetidae</taxon>
        <taxon>Agaricales</taxon>
        <taxon>Marasmiineae</taxon>
        <taxon>Omphalotaceae</taxon>
        <taxon>Marasmiellus</taxon>
    </lineage>
</organism>
<evidence type="ECO:0008006" key="3">
    <source>
        <dbReference type="Google" id="ProtNLM"/>
    </source>
</evidence>
<protein>
    <recommendedName>
        <fullName evidence="3">Sulfotransferase</fullName>
    </recommendedName>
</protein>